<proteinExistence type="predicted"/>
<dbReference type="SMART" id="SM00342">
    <property type="entry name" value="HTH_ARAC"/>
    <property type="match status" value="1"/>
</dbReference>
<dbReference type="InterPro" id="IPR018062">
    <property type="entry name" value="HTH_AraC-typ_CS"/>
</dbReference>
<dbReference type="EMBL" id="QRDZ01000029">
    <property type="protein sequence ID" value="RED60665.1"/>
    <property type="molecule type" value="Genomic_DNA"/>
</dbReference>
<dbReference type="Gene3D" id="1.10.10.60">
    <property type="entry name" value="Homeodomain-like"/>
    <property type="match status" value="2"/>
</dbReference>
<dbReference type="PROSITE" id="PS00041">
    <property type="entry name" value="HTH_ARAC_FAMILY_1"/>
    <property type="match status" value="1"/>
</dbReference>
<dbReference type="PROSITE" id="PS01124">
    <property type="entry name" value="HTH_ARAC_FAMILY_2"/>
    <property type="match status" value="1"/>
</dbReference>
<dbReference type="PANTHER" id="PTHR43280:SF2">
    <property type="entry name" value="HTH-TYPE TRANSCRIPTIONAL REGULATOR EXSA"/>
    <property type="match status" value="1"/>
</dbReference>
<keyword evidence="3" id="KW-0804">Transcription</keyword>
<evidence type="ECO:0000313" key="5">
    <source>
        <dbReference type="EMBL" id="RED60665.1"/>
    </source>
</evidence>
<evidence type="ECO:0000313" key="6">
    <source>
        <dbReference type="Proteomes" id="UP000256977"/>
    </source>
</evidence>
<dbReference type="CDD" id="cd02208">
    <property type="entry name" value="cupin_RmlC-like"/>
    <property type="match status" value="1"/>
</dbReference>
<dbReference type="InterPro" id="IPR009057">
    <property type="entry name" value="Homeodomain-like_sf"/>
</dbReference>
<evidence type="ECO:0000256" key="3">
    <source>
        <dbReference type="ARBA" id="ARBA00023163"/>
    </source>
</evidence>
<protein>
    <submittedName>
        <fullName evidence="5">Helix-turn-helix protein</fullName>
    </submittedName>
</protein>
<feature type="domain" description="HTH araC/xylS-type" evidence="4">
    <location>
        <begin position="187"/>
        <end position="284"/>
    </location>
</feature>
<dbReference type="RefSeq" id="WP_116064101.1">
    <property type="nucleotide sequence ID" value="NZ_QRDZ01000029.1"/>
</dbReference>
<dbReference type="Pfam" id="PF12833">
    <property type="entry name" value="HTH_18"/>
    <property type="match status" value="1"/>
</dbReference>
<dbReference type="GO" id="GO:0003700">
    <property type="term" value="F:DNA-binding transcription factor activity"/>
    <property type="evidence" value="ECO:0007669"/>
    <property type="project" value="InterPro"/>
</dbReference>
<evidence type="ECO:0000256" key="2">
    <source>
        <dbReference type="ARBA" id="ARBA00023125"/>
    </source>
</evidence>
<dbReference type="InterPro" id="IPR018060">
    <property type="entry name" value="HTH_AraC"/>
</dbReference>
<dbReference type="SUPFAM" id="SSF51182">
    <property type="entry name" value="RmlC-like cupins"/>
    <property type="match status" value="1"/>
</dbReference>
<dbReference type="Proteomes" id="UP000256977">
    <property type="component" value="Unassembled WGS sequence"/>
</dbReference>
<accession>A0A3D9IG66</accession>
<keyword evidence="6" id="KW-1185">Reference proteome</keyword>
<gene>
    <name evidence="5" type="ORF">DFP98_12978</name>
</gene>
<keyword evidence="1" id="KW-0805">Transcription regulation</keyword>
<dbReference type="SUPFAM" id="SSF46689">
    <property type="entry name" value="Homeodomain-like"/>
    <property type="match status" value="2"/>
</dbReference>
<dbReference type="InterPro" id="IPR014710">
    <property type="entry name" value="RmlC-like_jellyroll"/>
</dbReference>
<keyword evidence="2" id="KW-0238">DNA-binding</keyword>
<dbReference type="Gene3D" id="2.60.120.10">
    <property type="entry name" value="Jelly Rolls"/>
    <property type="match status" value="1"/>
</dbReference>
<comment type="caution">
    <text evidence="5">The sequence shown here is derived from an EMBL/GenBank/DDBJ whole genome shotgun (WGS) entry which is preliminary data.</text>
</comment>
<organism evidence="5 6">
    <name type="scientific">Cohnella phaseoli</name>
    <dbReference type="NCBI Taxonomy" id="456490"/>
    <lineage>
        <taxon>Bacteria</taxon>
        <taxon>Bacillati</taxon>
        <taxon>Bacillota</taxon>
        <taxon>Bacilli</taxon>
        <taxon>Bacillales</taxon>
        <taxon>Paenibacillaceae</taxon>
        <taxon>Cohnella</taxon>
    </lineage>
</organism>
<dbReference type="OrthoDB" id="249627at2"/>
<reference evidence="5 6" key="1">
    <citation type="submission" date="2018-07" db="EMBL/GenBank/DDBJ databases">
        <title>Genomic Encyclopedia of Type Strains, Phase III (KMG-III): the genomes of soil and plant-associated and newly described type strains.</title>
        <authorList>
            <person name="Whitman W."/>
        </authorList>
    </citation>
    <scope>NUCLEOTIDE SEQUENCE [LARGE SCALE GENOMIC DNA]</scope>
    <source>
        <strain evidence="5 6">CECT 7287</strain>
    </source>
</reference>
<dbReference type="PANTHER" id="PTHR43280">
    <property type="entry name" value="ARAC-FAMILY TRANSCRIPTIONAL REGULATOR"/>
    <property type="match status" value="1"/>
</dbReference>
<evidence type="ECO:0000256" key="1">
    <source>
        <dbReference type="ARBA" id="ARBA00023015"/>
    </source>
</evidence>
<evidence type="ECO:0000259" key="4">
    <source>
        <dbReference type="PROSITE" id="PS01124"/>
    </source>
</evidence>
<dbReference type="GO" id="GO:0043565">
    <property type="term" value="F:sequence-specific DNA binding"/>
    <property type="evidence" value="ECO:0007669"/>
    <property type="project" value="InterPro"/>
</dbReference>
<dbReference type="AlphaFoldDB" id="A0A3D9IG66"/>
<name>A0A3D9IG66_9BACL</name>
<sequence length="288" mass="33766">MKIDDHVLAPYIRIAGYAARPPFFLGERNLLDYIIFFAQEGLFEIEVNGRLHKLKEGDLCFLQPGDIHTIKGLTPTNNPYIHLDFFYNPNRESSFVTYPGQLDMTPYSAYMQPRLHDCDAFRIPFLLETAHPGKMRELVIRMIDCWQQQTYLGVMEAHQLAYEWIMALFKQYMRPQPSMLAQQPFLNWIESYFAFHISEPINVSDMAKKAGLSPSRFTVLFKQHFSTTPYQYLLKKRIEYAQELLREGLSLQKTSEYCGFTDVHHFSKTFRAITGMNPGYYKKNLDPR</sequence>
<dbReference type="InterPro" id="IPR011051">
    <property type="entry name" value="RmlC_Cupin_sf"/>
</dbReference>